<dbReference type="GO" id="GO:0016757">
    <property type="term" value="F:glycosyltransferase activity"/>
    <property type="evidence" value="ECO:0007669"/>
    <property type="project" value="UniProtKB-KW"/>
</dbReference>
<dbReference type="InterPro" id="IPR029044">
    <property type="entry name" value="Nucleotide-diphossugar_trans"/>
</dbReference>
<dbReference type="PANTHER" id="PTHR43867">
    <property type="entry name" value="CELLULOSE SYNTHASE CATALYTIC SUBUNIT A [UDP-FORMING]"/>
    <property type="match status" value="1"/>
</dbReference>
<dbReference type="STRING" id="1086013.SAMN05421774_101768"/>
<keyword evidence="6 7" id="KW-0472">Membrane</keyword>
<organism evidence="9 10">
    <name type="scientific">Gemmobacter megaterium</name>
    <dbReference type="NCBI Taxonomy" id="1086013"/>
    <lineage>
        <taxon>Bacteria</taxon>
        <taxon>Pseudomonadati</taxon>
        <taxon>Pseudomonadota</taxon>
        <taxon>Alphaproteobacteria</taxon>
        <taxon>Rhodobacterales</taxon>
        <taxon>Paracoccaceae</taxon>
        <taxon>Gemmobacter</taxon>
    </lineage>
</organism>
<dbReference type="Gene3D" id="3.90.550.10">
    <property type="entry name" value="Spore Coat Polysaccharide Biosynthesis Protein SpsA, Chain A"/>
    <property type="match status" value="1"/>
</dbReference>
<evidence type="ECO:0000313" key="10">
    <source>
        <dbReference type="Proteomes" id="UP000186141"/>
    </source>
</evidence>
<protein>
    <submittedName>
        <fullName evidence="9">Glycosyltransferase, catalytic subunit of cellulose synthase and poly-beta-1,6-N-acetylglucosamine synthase</fullName>
    </submittedName>
</protein>
<evidence type="ECO:0000256" key="5">
    <source>
        <dbReference type="ARBA" id="ARBA00022989"/>
    </source>
</evidence>
<feature type="transmembrane region" description="Helical" evidence="7">
    <location>
        <begin position="545"/>
        <end position="570"/>
    </location>
</feature>
<dbReference type="AlphaFoldDB" id="A0A1N7KY88"/>
<evidence type="ECO:0000256" key="4">
    <source>
        <dbReference type="ARBA" id="ARBA00022692"/>
    </source>
</evidence>
<dbReference type="InterPro" id="IPR037257">
    <property type="entry name" value="T2SS_E_N_sf"/>
</dbReference>
<sequence>MHIQAGRFVADCQIGAERDSHDDRLAERLFAMRAIRAGDLRHARAEAEHLHLPLAEALAGSGMVLQDDLACATAWLAGLPLTDPLADPPDPRLVERLGPQRCLAMGLVPLRVLGGEVLIALAQPSEWPRHAAEVVAALGPVRLSHAPLPAIQQAVAAAASLRLRLQAEARVPAPVSARAWRGLAGWRLASMAILLGLALAIMPMVALTVVLAWLVVSIAATSLLRATALILALRRPRTAAPAPPLARPLRWPVISILVPLYGEPDIAPRLLQRLGRLDYPRALMDVVIVLEAKDTETRAALAGCPLPGWMRIVTVPDGPITTKPRAMNYALDFCRGSIIGIYDAEDAPDPDQLQKVVQRFAERGPDVACLQGCLDYYNPRTNLLARLFTAEYASWFRVVMPALQRLRLPMPLGGTTLFLRREALDRVGAWDAHNVTEDADLGVRLARHGLRTEMLPTTTHEEANCRLRPWIRQRSRWIKGHILTWAIHMRDPVGLWRDLGWRGFLGYQVVFLGAQSQVLLAPLMWTMWAISVGLPHPMQTLLPAGGVQVLIAMFLLSEALVMATAVVGLARTRHHGLWPVVPMLHLYHPLGAIAGWRAVWEAFCNPFYWAKTSHGHFDHAVGDGQALWQAPNPAPADGTALHRPPNSPFRAAPDAIAAVPVGGETAADRIARALRQGLPLADLPEIRAQPSLPGRVRTSPASIFRRVSKAREICVRSAS</sequence>
<feature type="transmembrane region" description="Helical" evidence="7">
    <location>
        <begin position="188"/>
        <end position="206"/>
    </location>
</feature>
<accession>A0A1N7KY88</accession>
<gene>
    <name evidence="9" type="ORF">SAMN05421774_101768</name>
</gene>
<keyword evidence="5 7" id="KW-1133">Transmembrane helix</keyword>
<evidence type="ECO:0000256" key="3">
    <source>
        <dbReference type="ARBA" id="ARBA00022679"/>
    </source>
</evidence>
<feature type="domain" description="Type II secretion system protein GspE N-terminal" evidence="8">
    <location>
        <begin position="78"/>
        <end position="156"/>
    </location>
</feature>
<evidence type="ECO:0000259" key="8">
    <source>
        <dbReference type="Pfam" id="PF05157"/>
    </source>
</evidence>
<dbReference type="EMBL" id="FTOT01000001">
    <property type="protein sequence ID" value="SIS66602.1"/>
    <property type="molecule type" value="Genomic_DNA"/>
</dbReference>
<reference evidence="9 10" key="1">
    <citation type="submission" date="2017-01" db="EMBL/GenBank/DDBJ databases">
        <authorList>
            <person name="Mah S.A."/>
            <person name="Swanson W.J."/>
            <person name="Moy G.W."/>
            <person name="Vacquier V.D."/>
        </authorList>
    </citation>
    <scope>NUCLEOTIDE SEQUENCE [LARGE SCALE GENOMIC DNA]</scope>
    <source>
        <strain evidence="9 10">DSM 26375</strain>
    </source>
</reference>
<evidence type="ECO:0000313" key="9">
    <source>
        <dbReference type="EMBL" id="SIS66602.1"/>
    </source>
</evidence>
<feature type="transmembrane region" description="Helical" evidence="7">
    <location>
        <begin position="212"/>
        <end position="233"/>
    </location>
</feature>
<dbReference type="InterPro" id="IPR007831">
    <property type="entry name" value="T2SS_GspE_N"/>
</dbReference>
<dbReference type="PANTHER" id="PTHR43867:SF2">
    <property type="entry name" value="CELLULOSE SYNTHASE CATALYTIC SUBUNIT A [UDP-FORMING]"/>
    <property type="match status" value="1"/>
</dbReference>
<evidence type="ECO:0000256" key="7">
    <source>
        <dbReference type="SAM" id="Phobius"/>
    </source>
</evidence>
<dbReference type="GO" id="GO:0016020">
    <property type="term" value="C:membrane"/>
    <property type="evidence" value="ECO:0007669"/>
    <property type="project" value="UniProtKB-SubCell"/>
</dbReference>
<keyword evidence="3 9" id="KW-0808">Transferase</keyword>
<dbReference type="Pfam" id="PF05157">
    <property type="entry name" value="MshEN"/>
    <property type="match status" value="1"/>
</dbReference>
<keyword evidence="10" id="KW-1185">Reference proteome</keyword>
<evidence type="ECO:0000256" key="1">
    <source>
        <dbReference type="ARBA" id="ARBA00004141"/>
    </source>
</evidence>
<dbReference type="SUPFAM" id="SSF53448">
    <property type="entry name" value="Nucleotide-diphospho-sugar transferases"/>
    <property type="match status" value="1"/>
</dbReference>
<dbReference type="RefSeq" id="WP_076528812.1">
    <property type="nucleotide sequence ID" value="NZ_BMEH01000001.1"/>
</dbReference>
<dbReference type="OrthoDB" id="7431422at2"/>
<keyword evidence="4 7" id="KW-0812">Transmembrane</keyword>
<name>A0A1N7KY88_9RHOB</name>
<dbReference type="Pfam" id="PF13641">
    <property type="entry name" value="Glyco_tranf_2_3"/>
    <property type="match status" value="1"/>
</dbReference>
<dbReference type="SUPFAM" id="SSF160246">
    <property type="entry name" value="EspE N-terminal domain-like"/>
    <property type="match status" value="1"/>
</dbReference>
<dbReference type="InterPro" id="IPR050321">
    <property type="entry name" value="Glycosyltr_2/OpgH_subfam"/>
</dbReference>
<evidence type="ECO:0000256" key="2">
    <source>
        <dbReference type="ARBA" id="ARBA00022676"/>
    </source>
</evidence>
<proteinExistence type="predicted"/>
<dbReference type="Proteomes" id="UP000186141">
    <property type="component" value="Unassembled WGS sequence"/>
</dbReference>
<feature type="transmembrane region" description="Helical" evidence="7">
    <location>
        <begin position="504"/>
        <end position="525"/>
    </location>
</feature>
<keyword evidence="2" id="KW-0328">Glycosyltransferase</keyword>
<evidence type="ECO:0000256" key="6">
    <source>
        <dbReference type="ARBA" id="ARBA00023136"/>
    </source>
</evidence>
<comment type="subcellular location">
    <subcellularLocation>
        <location evidence="1">Membrane</location>
        <topology evidence="1">Multi-pass membrane protein</topology>
    </subcellularLocation>
</comment>